<dbReference type="Pfam" id="PF00226">
    <property type="entry name" value="DnaJ"/>
    <property type="match status" value="1"/>
</dbReference>
<evidence type="ECO:0000256" key="1">
    <source>
        <dbReference type="ARBA" id="ARBA00004477"/>
    </source>
</evidence>
<dbReference type="GO" id="GO:0006620">
    <property type="term" value="P:post-translational protein targeting to endoplasmic reticulum membrane"/>
    <property type="evidence" value="ECO:0007669"/>
    <property type="project" value="TreeGrafter"/>
</dbReference>
<keyword evidence="7 10" id="KW-0472">Membrane</keyword>
<dbReference type="PROSITE" id="PS50076">
    <property type="entry name" value="DNAJ_2"/>
    <property type="match status" value="1"/>
</dbReference>
<feature type="region of interest" description="Disordered" evidence="9">
    <location>
        <begin position="491"/>
        <end position="619"/>
    </location>
</feature>
<feature type="compositionally biased region" description="Basic residues" evidence="9">
    <location>
        <begin position="513"/>
        <end position="531"/>
    </location>
</feature>
<dbReference type="InterPro" id="IPR001623">
    <property type="entry name" value="DnaJ_domain"/>
</dbReference>
<keyword evidence="8" id="KW-0143">Chaperone</keyword>
<dbReference type="SUPFAM" id="SSF81296">
    <property type="entry name" value="E set domains"/>
    <property type="match status" value="1"/>
</dbReference>
<dbReference type="SUPFAM" id="SSF158702">
    <property type="entry name" value="Sec63 N-terminal domain-like"/>
    <property type="match status" value="1"/>
</dbReference>
<keyword evidence="6 10" id="KW-1133">Transmembrane helix</keyword>
<accession>A0A7E4ZYK2</accession>
<feature type="compositionally biased region" description="Basic and acidic residues" evidence="9">
    <location>
        <begin position="600"/>
        <end position="617"/>
    </location>
</feature>
<dbReference type="GO" id="GO:0003723">
    <property type="term" value="F:RNA binding"/>
    <property type="evidence" value="ECO:0007669"/>
    <property type="project" value="TreeGrafter"/>
</dbReference>
<dbReference type="PANTHER" id="PTHR24075:SF0">
    <property type="entry name" value="TRANSLOCATION PROTEIN SEC63 HOMOLOG"/>
    <property type="match status" value="1"/>
</dbReference>
<dbReference type="Gene3D" id="1.10.287.110">
    <property type="entry name" value="DnaJ domain"/>
    <property type="match status" value="1"/>
</dbReference>
<protein>
    <submittedName>
        <fullName evidence="13">J domain-containing protein</fullName>
    </submittedName>
</protein>
<dbReference type="WBParaSite" id="Pan_g3728.t1">
    <property type="protein sequence ID" value="Pan_g3728.t1"/>
    <property type="gene ID" value="Pan_g3728"/>
</dbReference>
<dbReference type="FunFam" id="1.10.287.110:FF:000063">
    <property type="entry name" value="Translocation protein SEC63"/>
    <property type="match status" value="1"/>
</dbReference>
<feature type="compositionally biased region" description="Basic and acidic residues" evidence="9">
    <location>
        <begin position="539"/>
        <end position="550"/>
    </location>
</feature>
<dbReference type="InterPro" id="IPR035892">
    <property type="entry name" value="C2_domain_sf"/>
</dbReference>
<dbReference type="SMART" id="SM00973">
    <property type="entry name" value="Sec63"/>
    <property type="match status" value="1"/>
</dbReference>
<evidence type="ECO:0000256" key="5">
    <source>
        <dbReference type="ARBA" id="ARBA00022927"/>
    </source>
</evidence>
<dbReference type="GO" id="GO:0006614">
    <property type="term" value="P:SRP-dependent cotranslational protein targeting to membrane"/>
    <property type="evidence" value="ECO:0007669"/>
    <property type="project" value="TreeGrafter"/>
</dbReference>
<organism evidence="12 13">
    <name type="scientific">Panagrellus redivivus</name>
    <name type="common">Microworm</name>
    <dbReference type="NCBI Taxonomy" id="6233"/>
    <lineage>
        <taxon>Eukaryota</taxon>
        <taxon>Metazoa</taxon>
        <taxon>Ecdysozoa</taxon>
        <taxon>Nematoda</taxon>
        <taxon>Chromadorea</taxon>
        <taxon>Rhabditida</taxon>
        <taxon>Tylenchina</taxon>
        <taxon>Panagrolaimomorpha</taxon>
        <taxon>Panagrolaimoidea</taxon>
        <taxon>Panagrolaimidae</taxon>
        <taxon>Panagrellus</taxon>
    </lineage>
</organism>
<reference evidence="13" key="2">
    <citation type="submission" date="2020-10" db="UniProtKB">
        <authorList>
            <consortium name="WormBaseParasite"/>
        </authorList>
    </citation>
    <scope>IDENTIFICATION</scope>
</reference>
<feature type="domain" description="J" evidence="11">
    <location>
        <begin position="104"/>
        <end position="165"/>
    </location>
</feature>
<dbReference type="InterPro" id="IPR014756">
    <property type="entry name" value="Ig_E-set"/>
</dbReference>
<dbReference type="Pfam" id="PF02889">
    <property type="entry name" value="Sec63"/>
    <property type="match status" value="1"/>
</dbReference>
<evidence type="ECO:0000256" key="8">
    <source>
        <dbReference type="ARBA" id="ARBA00023186"/>
    </source>
</evidence>
<dbReference type="SUPFAM" id="SSF46565">
    <property type="entry name" value="Chaperone J-domain"/>
    <property type="match status" value="1"/>
</dbReference>
<reference evidence="12" key="1">
    <citation type="journal article" date="2013" name="Genetics">
        <title>The draft genome and transcriptome of Panagrellus redivivus are shaped by the harsh demands of a free-living lifestyle.</title>
        <authorList>
            <person name="Srinivasan J."/>
            <person name="Dillman A.R."/>
            <person name="Macchietto M.G."/>
            <person name="Heikkinen L."/>
            <person name="Lakso M."/>
            <person name="Fracchia K.M."/>
            <person name="Antoshechkin I."/>
            <person name="Mortazavi A."/>
            <person name="Wong G."/>
            <person name="Sternberg P.W."/>
        </authorList>
    </citation>
    <scope>NUCLEOTIDE SEQUENCE [LARGE SCALE GENOMIC DNA]</scope>
    <source>
        <strain evidence="12">MT8872</strain>
    </source>
</reference>
<feature type="region of interest" description="Disordered" evidence="9">
    <location>
        <begin position="703"/>
        <end position="737"/>
    </location>
</feature>
<proteinExistence type="predicted"/>
<feature type="compositionally biased region" description="Acidic residues" evidence="9">
    <location>
        <begin position="710"/>
        <end position="737"/>
    </location>
</feature>
<dbReference type="GO" id="GO:0031207">
    <property type="term" value="C:Sec62/Sec63 complex"/>
    <property type="evidence" value="ECO:0007669"/>
    <property type="project" value="TreeGrafter"/>
</dbReference>
<dbReference type="InterPro" id="IPR036869">
    <property type="entry name" value="J_dom_sf"/>
</dbReference>
<evidence type="ECO:0000256" key="6">
    <source>
        <dbReference type="ARBA" id="ARBA00022989"/>
    </source>
</evidence>
<evidence type="ECO:0000313" key="12">
    <source>
        <dbReference type="Proteomes" id="UP000492821"/>
    </source>
</evidence>
<sequence length="737" mass="84621">MARAQFEYDEGGTTFFYVFISFYTMILIPLTYALWPSAPQENIVDESGCQCAGCKVKRDKKRAIKPWEYTKRLIKVVVLLVLWALYAYVTVHVFSLEVVTEEYDPYKILNVDQGAEPSVIKKAYRELTKTHHPDRGGDEKMFDNIAKAYQALTNDESRENWEKYGNPDGPKAATFGIALPKWIVSEQYGGFVLALYVGVFLVILPIIVGVWWTRSMKYSADKVLVETTRALYHFLQKTPSMNIQRALTVLSGACEYSHKFNTAIIERETDEFEVKKLIKDLRNINESKREAPFYLPWSIKARTLFHAYLTRLPMPSAALEEDLQYNLTRVMPIIEEFMRMHLQMYFHIPLQRPPTLEALENIMKLQPMFVQALWPQSSGLLQLPHITEFNIRFLRRNNVYTCLDLANKNEHKRRVLLNQIDEGQYEDVISVLTQMPRLKISADFEVQGEQDKDVVTVGSIVTLKVTIKRHPLLDVERRAREIKEDAKAALEKELEKEEEPTAAKSRKVWEKPQKKKPKTNKKKAPQPKKKAAPAAATPKPEEEQLLKQDDGSNSGESDEDGTNSESEGADVSVNNDDDTVNATSNNEDSGSDDDDGWDDGMVRKETLLDKEPTDNHPVHAPFFPMDKFEWYYVYLVEKKERRLSSFVVPCKTLKDEKVVELRFPAPQKPGVYAYTLHVRSDSYFDIDVATDVKLEVRPAPEFIPPKYIEDEADDDAQDDDDLSEYTEGSDSDESDSD</sequence>
<dbReference type="AlphaFoldDB" id="A0A7E4ZYK2"/>
<feature type="transmembrane region" description="Helical" evidence="10">
    <location>
        <begin position="73"/>
        <end position="94"/>
    </location>
</feature>
<dbReference type="Gene3D" id="1.10.3380.10">
    <property type="entry name" value="Sec63 N-terminal domain-like domain"/>
    <property type="match status" value="1"/>
</dbReference>
<feature type="transmembrane region" description="Helical" evidence="10">
    <location>
        <begin position="188"/>
        <end position="212"/>
    </location>
</feature>
<comment type="subcellular location">
    <subcellularLocation>
        <location evidence="1">Endoplasmic reticulum membrane</location>
        <topology evidence="1">Multi-pass membrane protein</topology>
    </subcellularLocation>
</comment>
<keyword evidence="3 10" id="KW-0812">Transmembrane</keyword>
<evidence type="ECO:0000313" key="13">
    <source>
        <dbReference type="WBParaSite" id="Pan_g3728.t1"/>
    </source>
</evidence>
<evidence type="ECO:0000256" key="10">
    <source>
        <dbReference type="SAM" id="Phobius"/>
    </source>
</evidence>
<feature type="compositionally biased region" description="Basic and acidic residues" evidence="9">
    <location>
        <begin position="491"/>
        <end position="512"/>
    </location>
</feature>
<evidence type="ECO:0000256" key="2">
    <source>
        <dbReference type="ARBA" id="ARBA00022448"/>
    </source>
</evidence>
<keyword evidence="2" id="KW-0813">Transport</keyword>
<dbReference type="CDD" id="cd06257">
    <property type="entry name" value="DnaJ"/>
    <property type="match status" value="1"/>
</dbReference>
<evidence type="ECO:0000256" key="7">
    <source>
        <dbReference type="ARBA" id="ARBA00023136"/>
    </source>
</evidence>
<name>A0A7E4ZYK2_PANRE</name>
<dbReference type="Gene3D" id="1.10.150.20">
    <property type="entry name" value="5' to 3' exonuclease, C-terminal subdomain"/>
    <property type="match status" value="1"/>
</dbReference>
<evidence type="ECO:0000256" key="3">
    <source>
        <dbReference type="ARBA" id="ARBA00022692"/>
    </source>
</evidence>
<dbReference type="Proteomes" id="UP000492821">
    <property type="component" value="Unassembled WGS sequence"/>
</dbReference>
<dbReference type="PRINTS" id="PR00625">
    <property type="entry name" value="JDOMAIN"/>
</dbReference>
<feature type="transmembrane region" description="Helical" evidence="10">
    <location>
        <begin position="15"/>
        <end position="35"/>
    </location>
</feature>
<keyword evidence="5" id="KW-0653">Protein transport</keyword>
<evidence type="ECO:0000256" key="9">
    <source>
        <dbReference type="SAM" id="MobiDB-lite"/>
    </source>
</evidence>
<dbReference type="GO" id="GO:0008320">
    <property type="term" value="F:protein transmembrane transporter activity"/>
    <property type="evidence" value="ECO:0007669"/>
    <property type="project" value="TreeGrafter"/>
</dbReference>
<dbReference type="PANTHER" id="PTHR24075">
    <property type="entry name" value="SEC63 DOMAIN-CONTAINING"/>
    <property type="match status" value="1"/>
</dbReference>
<keyword evidence="4" id="KW-0256">Endoplasmic reticulum</keyword>
<feature type="compositionally biased region" description="Low complexity" evidence="9">
    <location>
        <begin position="569"/>
        <end position="588"/>
    </location>
</feature>
<dbReference type="InterPro" id="IPR004179">
    <property type="entry name" value="Sec63-dom"/>
</dbReference>
<keyword evidence="12" id="KW-1185">Reference proteome</keyword>
<dbReference type="SMART" id="SM00271">
    <property type="entry name" value="DnaJ"/>
    <property type="match status" value="1"/>
</dbReference>
<dbReference type="Gene3D" id="2.60.40.150">
    <property type="entry name" value="C2 domain"/>
    <property type="match status" value="1"/>
</dbReference>
<evidence type="ECO:0000259" key="11">
    <source>
        <dbReference type="PROSITE" id="PS50076"/>
    </source>
</evidence>
<feature type="compositionally biased region" description="Acidic residues" evidence="9">
    <location>
        <begin position="589"/>
        <end position="598"/>
    </location>
</feature>
<evidence type="ECO:0000256" key="4">
    <source>
        <dbReference type="ARBA" id="ARBA00022824"/>
    </source>
</evidence>